<gene>
    <name evidence="1" type="ORF">AUC60_12895</name>
</gene>
<dbReference type="AlphaFoldDB" id="A0A1Y3P7L9"/>
<organism evidence="1 2">
    <name type="scientific">Pseudomonas caspiana</name>
    <dbReference type="NCBI Taxonomy" id="1451454"/>
    <lineage>
        <taxon>Bacteria</taxon>
        <taxon>Pseudomonadati</taxon>
        <taxon>Pseudomonadota</taxon>
        <taxon>Gammaproteobacteria</taxon>
        <taxon>Pseudomonadales</taxon>
        <taxon>Pseudomonadaceae</taxon>
        <taxon>Pseudomonas</taxon>
    </lineage>
</organism>
<dbReference type="EMBL" id="LOHF01000009">
    <property type="protein sequence ID" value="OUM73563.1"/>
    <property type="molecule type" value="Genomic_DNA"/>
</dbReference>
<accession>A0A1Y3P7L9</accession>
<reference evidence="1 2" key="1">
    <citation type="journal article" date="2017" name="Syst. Appl. Microbiol.">
        <title>Pseudomonas caspiana sp. nov., a citrus pathogen in the Pseudomonas syringae phylogenetic group.</title>
        <authorList>
            <person name="Busquets A."/>
            <person name="Gomila M."/>
            <person name="Beiki F."/>
            <person name="Mulet M."/>
            <person name="Rahimian H."/>
            <person name="Garcia-Valdes E."/>
            <person name="Lalucat J."/>
        </authorList>
    </citation>
    <scope>NUCLEOTIDE SEQUENCE [LARGE SCALE GENOMIC DNA]</scope>
    <source>
        <strain evidence="1 2">FBF102</strain>
    </source>
</reference>
<comment type="caution">
    <text evidence="1">The sequence shown here is derived from an EMBL/GenBank/DDBJ whole genome shotgun (WGS) entry which is preliminary data.</text>
</comment>
<sequence length="66" mass="7372">MTHPHITPRGHKGPITLKGQHEANVYEVCFPVFGESGDFPAVDLDPLGEQCEYFAIHPDLMPEVKK</sequence>
<keyword evidence="2" id="KW-1185">Reference proteome</keyword>
<evidence type="ECO:0000313" key="2">
    <source>
        <dbReference type="Proteomes" id="UP000195440"/>
    </source>
</evidence>
<dbReference type="RefSeq" id="WP_087267693.1">
    <property type="nucleotide sequence ID" value="NZ_JBJGBV010000011.1"/>
</dbReference>
<protein>
    <submittedName>
        <fullName evidence="1">Uncharacterized protein</fullName>
    </submittedName>
</protein>
<proteinExistence type="predicted"/>
<evidence type="ECO:0000313" key="1">
    <source>
        <dbReference type="EMBL" id="OUM73563.1"/>
    </source>
</evidence>
<name>A0A1Y3P7L9_9PSED</name>
<dbReference type="Proteomes" id="UP000195440">
    <property type="component" value="Unassembled WGS sequence"/>
</dbReference>